<evidence type="ECO:0000313" key="8">
    <source>
        <dbReference type="Proteomes" id="UP000199227"/>
    </source>
</evidence>
<dbReference type="Proteomes" id="UP000199227">
    <property type="component" value="Unassembled WGS sequence"/>
</dbReference>
<dbReference type="EMBL" id="FOXB01000024">
    <property type="protein sequence ID" value="SFP53170.1"/>
    <property type="molecule type" value="Genomic_DNA"/>
</dbReference>
<keyword evidence="1 4" id="KW-0349">Heme</keyword>
<dbReference type="STRING" id="223786.SAMN05216234_12427"/>
<dbReference type="PIRSF" id="PIRSF019225">
    <property type="entry name" value="Ubol_Cyt_c_Rdtase_Cyt_c_su_prd"/>
    <property type="match status" value="1"/>
</dbReference>
<dbReference type="InterPro" id="IPR009056">
    <property type="entry name" value="Cyt_c-like_dom"/>
</dbReference>
<dbReference type="GO" id="GO:0009055">
    <property type="term" value="F:electron transfer activity"/>
    <property type="evidence" value="ECO:0007669"/>
    <property type="project" value="InterPro"/>
</dbReference>
<dbReference type="GO" id="GO:0020037">
    <property type="term" value="F:heme binding"/>
    <property type="evidence" value="ECO:0007669"/>
    <property type="project" value="InterPro"/>
</dbReference>
<feature type="domain" description="Cytochrome c" evidence="6">
    <location>
        <begin position="50"/>
        <end position="157"/>
    </location>
</feature>
<keyword evidence="5" id="KW-0472">Membrane</keyword>
<dbReference type="RefSeq" id="WP_092912814.1">
    <property type="nucleotide sequence ID" value="NZ_CP136592.1"/>
</dbReference>
<gene>
    <name evidence="7" type="ORF">SAMN05216234_12427</name>
</gene>
<dbReference type="Gene3D" id="1.20.5.100">
    <property type="entry name" value="Cytochrome c1, transmembrane anchor, C-terminal"/>
    <property type="match status" value="1"/>
</dbReference>
<keyword evidence="8" id="KW-1185">Reference proteome</keyword>
<keyword evidence="2 4" id="KW-0479">Metal-binding</keyword>
<dbReference type="InterPro" id="IPR036909">
    <property type="entry name" value="Cyt_c-like_dom_sf"/>
</dbReference>
<evidence type="ECO:0000313" key="7">
    <source>
        <dbReference type="EMBL" id="SFP53170.1"/>
    </source>
</evidence>
<evidence type="ECO:0000256" key="1">
    <source>
        <dbReference type="ARBA" id="ARBA00022617"/>
    </source>
</evidence>
<reference evidence="7 8" key="1">
    <citation type="submission" date="2016-10" db="EMBL/GenBank/DDBJ databases">
        <authorList>
            <person name="de Groot N.N."/>
        </authorList>
    </citation>
    <scope>NUCLEOTIDE SEQUENCE [LARGE SCALE GENOMIC DNA]</scope>
    <source>
        <strain evidence="7 8">EP1-55-1</strain>
    </source>
</reference>
<dbReference type="Pfam" id="PF00034">
    <property type="entry name" value="Cytochrom_C"/>
    <property type="match status" value="1"/>
</dbReference>
<proteinExistence type="predicted"/>
<evidence type="ECO:0000256" key="3">
    <source>
        <dbReference type="ARBA" id="ARBA00023004"/>
    </source>
</evidence>
<dbReference type="AlphaFoldDB" id="A0A1I5R481"/>
<keyword evidence="5" id="KW-0812">Transmembrane</keyword>
<feature type="domain" description="Cytochrome c" evidence="6">
    <location>
        <begin position="160"/>
        <end position="273"/>
    </location>
</feature>
<protein>
    <submittedName>
        <fullName evidence="7">Ubiquinol-cytochrome c reductase cytochrome c1 subunit</fullName>
    </submittedName>
</protein>
<keyword evidence="3 4" id="KW-0408">Iron</keyword>
<dbReference type="Gene3D" id="1.10.760.10">
    <property type="entry name" value="Cytochrome c-like domain"/>
    <property type="match status" value="2"/>
</dbReference>
<evidence type="ECO:0000259" key="6">
    <source>
        <dbReference type="PROSITE" id="PS51007"/>
    </source>
</evidence>
<keyword evidence="5" id="KW-1133">Transmembrane helix</keyword>
<organism evidence="7 8">
    <name type="scientific">Hydrogenimonas thermophila</name>
    <dbReference type="NCBI Taxonomy" id="223786"/>
    <lineage>
        <taxon>Bacteria</taxon>
        <taxon>Pseudomonadati</taxon>
        <taxon>Campylobacterota</taxon>
        <taxon>Epsilonproteobacteria</taxon>
        <taxon>Campylobacterales</taxon>
        <taxon>Hydrogenimonadaceae</taxon>
        <taxon>Hydrogenimonas</taxon>
    </lineage>
</organism>
<evidence type="ECO:0000256" key="5">
    <source>
        <dbReference type="SAM" id="Phobius"/>
    </source>
</evidence>
<evidence type="ECO:0000256" key="4">
    <source>
        <dbReference type="PROSITE-ProRule" id="PRU00433"/>
    </source>
</evidence>
<dbReference type="InterPro" id="IPR021195">
    <property type="entry name" value="Ubol_Cyt_c_Rdtase_Cyt_c_su_prd"/>
</dbReference>
<feature type="transmembrane region" description="Helical" evidence="5">
    <location>
        <begin position="283"/>
        <end position="301"/>
    </location>
</feature>
<evidence type="ECO:0000256" key="2">
    <source>
        <dbReference type="ARBA" id="ARBA00022723"/>
    </source>
</evidence>
<dbReference type="OrthoDB" id="5351961at2"/>
<dbReference type="PROSITE" id="PS51007">
    <property type="entry name" value="CYTC"/>
    <property type="match status" value="2"/>
</dbReference>
<name>A0A1I5R481_9BACT</name>
<sequence length="310" mass="34807">MKELKILAVVVFFTLLTYWGVEPYAHSVMHAHVESEHFAYDDLKPLNKKGDPVKGAETFMNAGCIGCHGVEAAGMPAPMDPLAAAASFGVNPPDLSNAGAIFDEKFLAALIKNPAHALKVEHKFTGGKMHPMTPFYGLGGDLDQEVADIVAYLKSIAKKPEEITPKMAFENACGRCHAMKYDNWTQLGEKPKFKFKKDELLYEAKVLEYQDYLTKYMGKLPPDLSMYIRSRGEHYIKTFIENPQNLLHGTAMPRVGVTAESADKVVEYLADVGDSKRHERDSVGKMVMIYLFIFALLAYLWKQSIWRKLH</sequence>
<dbReference type="SUPFAM" id="SSF46626">
    <property type="entry name" value="Cytochrome c"/>
    <property type="match status" value="2"/>
</dbReference>
<dbReference type="GO" id="GO:0046872">
    <property type="term" value="F:metal ion binding"/>
    <property type="evidence" value="ECO:0007669"/>
    <property type="project" value="UniProtKB-KW"/>
</dbReference>
<accession>A0A1I5R481</accession>